<evidence type="ECO:0000259" key="3">
    <source>
        <dbReference type="Pfam" id="PF00206"/>
    </source>
</evidence>
<keyword evidence="5" id="KW-1185">Reference proteome</keyword>
<keyword evidence="4" id="KW-0413">Isomerase</keyword>
<dbReference type="InterPro" id="IPR022761">
    <property type="entry name" value="Fumarate_lyase_N"/>
</dbReference>
<name>A0A848L371_9ACTN</name>
<dbReference type="InterPro" id="IPR008948">
    <property type="entry name" value="L-Aspartase-like"/>
</dbReference>
<evidence type="ECO:0000256" key="2">
    <source>
        <dbReference type="ARBA" id="ARBA00034772"/>
    </source>
</evidence>
<evidence type="ECO:0000313" key="4">
    <source>
        <dbReference type="EMBL" id="NMO05179.1"/>
    </source>
</evidence>
<proteinExistence type="inferred from homology"/>
<protein>
    <submittedName>
        <fullName evidence="4">3-carboxy-cis,cis-muconate cycloisomerase</fullName>
    </submittedName>
</protein>
<dbReference type="Gene3D" id="1.20.200.10">
    <property type="entry name" value="Fumarase/aspartase (Central domain)"/>
    <property type="match status" value="1"/>
</dbReference>
<sequence length="404" mass="42185">MTDFLWPGADAAAEAFSDNAFLAAMIAVEAAWSAGLATAGIIPADAVLDVDELRALLDDADRDHIAGQAAVGGNPVIPLVTLLRSRLAGNAATWLHRGLTSQDVVDTAVMLCAAQCLAGIRRRLAAQSDTLADLSDRYRHAPMAARTITQFAVPMTFGLKAANWLSGVVDAAEQVGALHFPAQFGGAGGTMAAAVELASGVEHPIDAAVQAISQAAAALNLDDVPPWHSRRTPVTRIADAAVTCTDAWGHIANDVLTLSRPEIAELSEGQGGGSSTMPHKANPIGSVQIRRAALTAPNLAASLHLAAADAAEERSSGAWHTEWDTLRILLQRTAVAAAQTDALLSGLRVHTDQMRANVDSAAQALASEQNSMAALAGRAPASNYLGLTEKFIRTQIDRSRGERR</sequence>
<dbReference type="InterPro" id="IPR000362">
    <property type="entry name" value="Fumarate_lyase_fam"/>
</dbReference>
<organism evidence="4 5">
    <name type="scientific">Gordonia asplenii</name>
    <dbReference type="NCBI Taxonomy" id="2725283"/>
    <lineage>
        <taxon>Bacteria</taxon>
        <taxon>Bacillati</taxon>
        <taxon>Actinomycetota</taxon>
        <taxon>Actinomycetes</taxon>
        <taxon>Mycobacteriales</taxon>
        <taxon>Gordoniaceae</taxon>
        <taxon>Gordonia</taxon>
    </lineage>
</organism>
<feature type="domain" description="Fumarate lyase N-terminal" evidence="3">
    <location>
        <begin position="9"/>
        <end position="292"/>
    </location>
</feature>
<dbReference type="InterPro" id="IPR020557">
    <property type="entry name" value="Fumarate_lyase_CS"/>
</dbReference>
<reference evidence="4 5" key="1">
    <citation type="submission" date="2020-04" db="EMBL/GenBank/DDBJ databases">
        <title>Gordonia sp. nov. TBRC 11910.</title>
        <authorList>
            <person name="Suriyachadkun C."/>
        </authorList>
    </citation>
    <scope>NUCLEOTIDE SEQUENCE [LARGE SCALE GENOMIC DNA]</scope>
    <source>
        <strain evidence="4 5">TBRC 11910</strain>
    </source>
</reference>
<dbReference type="RefSeq" id="WP_170197684.1">
    <property type="nucleotide sequence ID" value="NZ_JABBNB010000054.1"/>
</dbReference>
<evidence type="ECO:0000313" key="5">
    <source>
        <dbReference type="Proteomes" id="UP000550729"/>
    </source>
</evidence>
<gene>
    <name evidence="4" type="ORF">HH308_28575</name>
</gene>
<dbReference type="PRINTS" id="PR00149">
    <property type="entry name" value="FUMRATELYASE"/>
</dbReference>
<dbReference type="PANTHER" id="PTHR43172">
    <property type="entry name" value="ADENYLOSUCCINATE LYASE"/>
    <property type="match status" value="1"/>
</dbReference>
<comment type="similarity">
    <text evidence="2">Belongs to the class-II fumarase/aspartase family.</text>
</comment>
<dbReference type="SUPFAM" id="SSF48557">
    <property type="entry name" value="L-aspartase-like"/>
    <property type="match status" value="1"/>
</dbReference>
<dbReference type="GO" id="GO:0016829">
    <property type="term" value="F:lyase activity"/>
    <property type="evidence" value="ECO:0007669"/>
    <property type="project" value="UniProtKB-KW"/>
</dbReference>
<accession>A0A848L371</accession>
<evidence type="ECO:0000256" key="1">
    <source>
        <dbReference type="ARBA" id="ARBA00023239"/>
    </source>
</evidence>
<comment type="caution">
    <text evidence="4">The sequence shown here is derived from an EMBL/GenBank/DDBJ whole genome shotgun (WGS) entry which is preliminary data.</text>
</comment>
<dbReference type="Proteomes" id="UP000550729">
    <property type="component" value="Unassembled WGS sequence"/>
</dbReference>
<keyword evidence="1" id="KW-0456">Lyase</keyword>
<dbReference type="AlphaFoldDB" id="A0A848L371"/>
<dbReference type="Pfam" id="PF00206">
    <property type="entry name" value="Lyase_1"/>
    <property type="match status" value="1"/>
</dbReference>
<dbReference type="PROSITE" id="PS00163">
    <property type="entry name" value="FUMARATE_LYASES"/>
    <property type="match status" value="1"/>
</dbReference>
<dbReference type="PANTHER" id="PTHR43172:SF2">
    <property type="entry name" value="ADENYLOSUCCINATE LYASE C-TERMINAL DOMAIN-CONTAINING PROTEIN"/>
    <property type="match status" value="1"/>
</dbReference>
<dbReference type="GO" id="GO:0016853">
    <property type="term" value="F:isomerase activity"/>
    <property type="evidence" value="ECO:0007669"/>
    <property type="project" value="UniProtKB-KW"/>
</dbReference>
<dbReference type="EMBL" id="JABBNB010000054">
    <property type="protein sequence ID" value="NMO05179.1"/>
    <property type="molecule type" value="Genomic_DNA"/>
</dbReference>